<sequence length="65" mass="7446">MKERERVGVCERTEHKEERVRIRNRLTGEIGYSFGCTEEGGTIQVELEDGQLDSWVATDCEELTA</sequence>
<name>A0ABM8EFK3_9BACT</name>
<dbReference type="Proteomes" id="UP001317705">
    <property type="component" value="Chromosome"/>
</dbReference>
<accession>A0ABM8EFK3</accession>
<dbReference type="EMBL" id="AP027151">
    <property type="protein sequence ID" value="BDV41182.1"/>
    <property type="molecule type" value="Genomic_DNA"/>
</dbReference>
<keyword evidence="2" id="KW-1185">Reference proteome</keyword>
<proteinExistence type="predicted"/>
<organism evidence="1 2">
    <name type="scientific">Geotalea uraniireducens</name>
    <dbReference type="NCBI Taxonomy" id="351604"/>
    <lineage>
        <taxon>Bacteria</taxon>
        <taxon>Pseudomonadati</taxon>
        <taxon>Thermodesulfobacteriota</taxon>
        <taxon>Desulfuromonadia</taxon>
        <taxon>Geobacterales</taxon>
        <taxon>Geobacteraceae</taxon>
        <taxon>Geotalea</taxon>
    </lineage>
</organism>
<dbReference type="RefSeq" id="WP_282001141.1">
    <property type="nucleotide sequence ID" value="NZ_AP027151.1"/>
</dbReference>
<reference evidence="1 2" key="1">
    <citation type="submission" date="2022-12" db="EMBL/GenBank/DDBJ databases">
        <title>Polyphasic characterization of Geotalea uranireducens NIT-SL11 newly isolated from a complex of sewage sludge and microbially reduced graphene oxide.</title>
        <authorList>
            <person name="Xie L."/>
            <person name="Yoshida N."/>
            <person name="Meng L."/>
        </authorList>
    </citation>
    <scope>NUCLEOTIDE SEQUENCE [LARGE SCALE GENOMIC DNA]</scope>
    <source>
        <strain evidence="1 2">NIT-SL11</strain>
    </source>
</reference>
<gene>
    <name evidence="1" type="ORF">GURASL_01050</name>
</gene>
<evidence type="ECO:0000313" key="2">
    <source>
        <dbReference type="Proteomes" id="UP001317705"/>
    </source>
</evidence>
<evidence type="ECO:0000313" key="1">
    <source>
        <dbReference type="EMBL" id="BDV41182.1"/>
    </source>
</evidence>
<protein>
    <submittedName>
        <fullName evidence="1">Uncharacterized protein</fullName>
    </submittedName>
</protein>